<gene>
    <name evidence="3" type="ORF">K8U91_10020</name>
</gene>
<dbReference type="Gene3D" id="3.40.50.2000">
    <property type="entry name" value="Glycogen Phosphorylase B"/>
    <property type="match status" value="2"/>
</dbReference>
<organism evidence="3 4">
    <name type="scientific">Barnesiella viscericola</name>
    <dbReference type="NCBI Taxonomy" id="397865"/>
    <lineage>
        <taxon>Bacteria</taxon>
        <taxon>Pseudomonadati</taxon>
        <taxon>Bacteroidota</taxon>
        <taxon>Bacteroidia</taxon>
        <taxon>Bacteroidales</taxon>
        <taxon>Barnesiellaceae</taxon>
        <taxon>Barnesiella</taxon>
    </lineage>
</organism>
<evidence type="ECO:0000313" key="3">
    <source>
        <dbReference type="EMBL" id="HJG89787.1"/>
    </source>
</evidence>
<keyword evidence="3" id="KW-0808">Transferase</keyword>
<accession>A0A921MSU6</accession>
<evidence type="ECO:0000259" key="2">
    <source>
        <dbReference type="Pfam" id="PF13439"/>
    </source>
</evidence>
<dbReference type="SUPFAM" id="SSF53756">
    <property type="entry name" value="UDP-Glycosyltransferase/glycogen phosphorylase"/>
    <property type="match status" value="1"/>
</dbReference>
<dbReference type="PANTHER" id="PTHR12526">
    <property type="entry name" value="GLYCOSYLTRANSFERASE"/>
    <property type="match status" value="1"/>
</dbReference>
<evidence type="ECO:0000259" key="1">
    <source>
        <dbReference type="Pfam" id="PF00534"/>
    </source>
</evidence>
<dbReference type="Pfam" id="PF00534">
    <property type="entry name" value="Glycos_transf_1"/>
    <property type="match status" value="1"/>
</dbReference>
<feature type="domain" description="Glycosyltransferase subfamily 4-like N-terminal" evidence="2">
    <location>
        <begin position="15"/>
        <end position="195"/>
    </location>
</feature>
<comment type="caution">
    <text evidence="3">The sequence shown here is derived from an EMBL/GenBank/DDBJ whole genome shotgun (WGS) entry which is preliminary data.</text>
</comment>
<proteinExistence type="predicted"/>
<dbReference type="Proteomes" id="UP000757103">
    <property type="component" value="Unassembled WGS sequence"/>
</dbReference>
<dbReference type="EC" id="2.4.-.-" evidence="3"/>
<name>A0A921MSU6_9BACT</name>
<reference evidence="3" key="2">
    <citation type="submission" date="2021-09" db="EMBL/GenBank/DDBJ databases">
        <authorList>
            <person name="Gilroy R."/>
        </authorList>
    </citation>
    <scope>NUCLEOTIDE SEQUENCE</scope>
    <source>
        <strain evidence="3">CHK121-7720</strain>
    </source>
</reference>
<feature type="domain" description="Glycosyl transferase family 1" evidence="1">
    <location>
        <begin position="215"/>
        <end position="369"/>
    </location>
</feature>
<dbReference type="AlphaFoldDB" id="A0A921MSU6"/>
<dbReference type="InterPro" id="IPR028098">
    <property type="entry name" value="Glyco_trans_4-like_N"/>
</dbReference>
<dbReference type="PANTHER" id="PTHR12526:SF628">
    <property type="entry name" value="MANNOSYLGLUCOSYLGLYCERATE SYNTHASE"/>
    <property type="match status" value="1"/>
</dbReference>
<dbReference type="InterPro" id="IPR001296">
    <property type="entry name" value="Glyco_trans_1"/>
</dbReference>
<dbReference type="GO" id="GO:0016757">
    <property type="term" value="F:glycosyltransferase activity"/>
    <property type="evidence" value="ECO:0007669"/>
    <property type="project" value="UniProtKB-KW"/>
</dbReference>
<reference evidence="3" key="1">
    <citation type="journal article" date="2021" name="PeerJ">
        <title>Extensive microbial diversity within the chicken gut microbiome revealed by metagenomics and culture.</title>
        <authorList>
            <person name="Gilroy R."/>
            <person name="Ravi A."/>
            <person name="Getino M."/>
            <person name="Pursley I."/>
            <person name="Horton D.L."/>
            <person name="Alikhan N.F."/>
            <person name="Baker D."/>
            <person name="Gharbi K."/>
            <person name="Hall N."/>
            <person name="Watson M."/>
            <person name="Adriaenssens E.M."/>
            <person name="Foster-Nyarko E."/>
            <person name="Jarju S."/>
            <person name="Secka A."/>
            <person name="Antonio M."/>
            <person name="Oren A."/>
            <person name="Chaudhuri R.R."/>
            <person name="La Ragione R."/>
            <person name="Hildebrand F."/>
            <person name="Pallen M.J."/>
        </authorList>
    </citation>
    <scope>NUCLEOTIDE SEQUENCE</scope>
    <source>
        <strain evidence="3">CHK121-7720</strain>
    </source>
</reference>
<dbReference type="RefSeq" id="WP_273306846.1">
    <property type="nucleotide sequence ID" value="NZ_DYUD01000026.1"/>
</dbReference>
<keyword evidence="3" id="KW-0328">Glycosyltransferase</keyword>
<protein>
    <submittedName>
        <fullName evidence="3">Glycosyltransferase</fullName>
        <ecNumber evidence="3">2.4.-.-</ecNumber>
    </submittedName>
</protein>
<dbReference type="EMBL" id="DYUD01000026">
    <property type="protein sequence ID" value="HJG89787.1"/>
    <property type="molecule type" value="Genomic_DNA"/>
</dbReference>
<evidence type="ECO:0000313" key="4">
    <source>
        <dbReference type="Proteomes" id="UP000757103"/>
    </source>
</evidence>
<dbReference type="Pfam" id="PF13439">
    <property type="entry name" value="Glyco_transf_4"/>
    <property type="match status" value="1"/>
</dbReference>
<sequence length="397" mass="45848">MNTRIAFFHERFPLGGAERVTLDLCEYLLTRGYTIFLFTRKYYAEKLPVDSSFNNRVEVLVLPDSSDSNSRNNARFIAEKARERNIEVLIIQAYALESIPEIRSVNKELKIVYCNHGMPFWEVRDKIARKKGNVKVSLSKALQYYLIDIHKVYTFKTYYKRFYRAYKKLYDEVDAYVTLCEGYSELIREKLHLKDAHKLFAISNSEKPVRDLVLDKQRVVLFVGRLSYADKRVDRLLDVWHLLKGQTTGWRLIIVGEGAEKKNLEAQARRLELDNVEFAGFSNHPKCYYDMASILCMTSSFEGWGLVLTEAQANGVVPIAFGCSDGVKSILSPSGVNGVVVEPFDLEAYARELLSLMNDDARRKQMQRQVIEKSKSYSPEVVGKEWIALLERLERQS</sequence>